<comment type="caution">
    <text evidence="1">The sequence shown here is derived from an EMBL/GenBank/DDBJ whole genome shotgun (WGS) entry which is preliminary data.</text>
</comment>
<name>A0AAE4AKH8_9FIRM</name>
<dbReference type="InterPro" id="IPR043779">
    <property type="entry name" value="DUF5721"/>
</dbReference>
<dbReference type="EMBL" id="JAUSTO010000009">
    <property type="protein sequence ID" value="MDQ0152918.1"/>
    <property type="molecule type" value="Genomic_DNA"/>
</dbReference>
<accession>A0AAE4AKH8</accession>
<protein>
    <submittedName>
        <fullName evidence="1">Uncharacterized protein</fullName>
    </submittedName>
</protein>
<dbReference type="Pfam" id="PF18988">
    <property type="entry name" value="DUF5721"/>
    <property type="match status" value="1"/>
</dbReference>
<evidence type="ECO:0000313" key="2">
    <source>
        <dbReference type="Proteomes" id="UP001241537"/>
    </source>
</evidence>
<organism evidence="1 2">
    <name type="scientific">Moryella indoligenes</name>
    <dbReference type="NCBI Taxonomy" id="371674"/>
    <lineage>
        <taxon>Bacteria</taxon>
        <taxon>Bacillati</taxon>
        <taxon>Bacillota</taxon>
        <taxon>Clostridia</taxon>
        <taxon>Lachnospirales</taxon>
        <taxon>Lachnospiraceae</taxon>
        <taxon>Moryella</taxon>
    </lineage>
</organism>
<evidence type="ECO:0000313" key="1">
    <source>
        <dbReference type="EMBL" id="MDQ0152918.1"/>
    </source>
</evidence>
<dbReference type="AlphaFoldDB" id="A0AAE4AKH8"/>
<dbReference type="Proteomes" id="UP001241537">
    <property type="component" value="Unassembled WGS sequence"/>
</dbReference>
<gene>
    <name evidence="1" type="ORF">J2S20_001619</name>
</gene>
<keyword evidence="2" id="KW-1185">Reference proteome</keyword>
<dbReference type="RefSeq" id="WP_307254870.1">
    <property type="nucleotide sequence ID" value="NZ_JAUSTO010000009.1"/>
</dbReference>
<proteinExistence type="predicted"/>
<sequence length="165" mass="19363">MRALKVEDIRSFTRALFMQDCFDGFLLGEAEFSTFCSFSVDGRVERSWFTDEELEKEQIEAYVRWGRVRELCFQLIRGRKTPASFRITLRLAPGERERFLREAGYAVDAEQIGSFLLNLRFEKGELSCVSLASLNCFPPERSLEEAWDQWAQRFFREYKLAVSVL</sequence>
<reference evidence="1" key="1">
    <citation type="submission" date="2023-07" db="EMBL/GenBank/DDBJ databases">
        <title>Genomic Encyclopedia of Type Strains, Phase IV (KMG-IV): sequencing the most valuable type-strain genomes for metagenomic binning, comparative biology and taxonomic classification.</title>
        <authorList>
            <person name="Goeker M."/>
        </authorList>
    </citation>
    <scope>NUCLEOTIDE SEQUENCE</scope>
    <source>
        <strain evidence="1">DSM 19659</strain>
    </source>
</reference>